<gene>
    <name evidence="3" type="ORF">LCGC14_2275590</name>
</gene>
<feature type="domain" description="Flagellar basal-body/hook protein C-terminal" evidence="2">
    <location>
        <begin position="64"/>
        <end position="106"/>
    </location>
</feature>
<evidence type="ECO:0000313" key="3">
    <source>
        <dbReference type="EMBL" id="KKL53424.1"/>
    </source>
</evidence>
<dbReference type="GO" id="GO:0044780">
    <property type="term" value="P:bacterial-type flagellum assembly"/>
    <property type="evidence" value="ECO:0007669"/>
    <property type="project" value="InterPro"/>
</dbReference>
<dbReference type="SUPFAM" id="SSF64518">
    <property type="entry name" value="Phase 1 flagellin"/>
    <property type="match status" value="1"/>
</dbReference>
<evidence type="ECO:0000259" key="2">
    <source>
        <dbReference type="Pfam" id="PF06429"/>
    </source>
</evidence>
<dbReference type="InterPro" id="IPR010930">
    <property type="entry name" value="Flg_bb/hook_C_dom"/>
</dbReference>
<proteinExistence type="inferred from homology"/>
<evidence type="ECO:0000256" key="1">
    <source>
        <dbReference type="ARBA" id="ARBA00009677"/>
    </source>
</evidence>
<dbReference type="PANTHER" id="PTHR30033">
    <property type="entry name" value="FLAGELLAR HOOK-ASSOCIATED PROTEIN 1"/>
    <property type="match status" value="1"/>
</dbReference>
<dbReference type="GO" id="GO:0005198">
    <property type="term" value="F:structural molecule activity"/>
    <property type="evidence" value="ECO:0007669"/>
    <property type="project" value="InterPro"/>
</dbReference>
<dbReference type="EMBL" id="LAZR01031549">
    <property type="protein sequence ID" value="KKL53424.1"/>
    <property type="molecule type" value="Genomic_DNA"/>
</dbReference>
<dbReference type="PANTHER" id="PTHR30033:SF2">
    <property type="entry name" value="FLAGELLAR HOOK PROTEIN"/>
    <property type="match status" value="1"/>
</dbReference>
<comment type="caution">
    <text evidence="3">The sequence shown here is derived from an EMBL/GenBank/DDBJ whole genome shotgun (WGS) entry which is preliminary data.</text>
</comment>
<reference evidence="3" key="1">
    <citation type="journal article" date="2015" name="Nature">
        <title>Complex archaea that bridge the gap between prokaryotes and eukaryotes.</title>
        <authorList>
            <person name="Spang A."/>
            <person name="Saw J.H."/>
            <person name="Jorgensen S.L."/>
            <person name="Zaremba-Niedzwiedzka K."/>
            <person name="Martijn J."/>
            <person name="Lind A.E."/>
            <person name="van Eijk R."/>
            <person name="Schleper C."/>
            <person name="Guy L."/>
            <person name="Ettema T.J."/>
        </authorList>
    </citation>
    <scope>NUCLEOTIDE SEQUENCE</scope>
</reference>
<dbReference type="Pfam" id="PF06429">
    <property type="entry name" value="Flg_bbr_C"/>
    <property type="match status" value="1"/>
</dbReference>
<dbReference type="AlphaFoldDB" id="A0A0F9CVW0"/>
<name>A0A0F9CVW0_9ZZZZ</name>
<accession>A0A0F9CVW0</accession>
<dbReference type="GO" id="GO:0009424">
    <property type="term" value="C:bacterial-type flagellum hook"/>
    <property type="evidence" value="ECO:0007669"/>
    <property type="project" value="InterPro"/>
</dbReference>
<protein>
    <recommendedName>
        <fullName evidence="2">Flagellar basal-body/hook protein C-terminal domain-containing protein</fullName>
    </recommendedName>
</protein>
<sequence length="107" mass="11842">TEMSGNVNLRRMADLGEQPMSALGNISPTDSYRMILTSVGQRISFGTTRQSSLESTMQQLRQRRDEIGGVDINEEAAKLLMFEQMFQAMAKVISSQAQAMQALLALL</sequence>
<comment type="similarity">
    <text evidence="1">Belongs to the flagella basal body rod proteins family.</text>
</comment>
<dbReference type="InterPro" id="IPR002371">
    <property type="entry name" value="FlgK"/>
</dbReference>
<feature type="non-terminal residue" evidence="3">
    <location>
        <position position="1"/>
    </location>
</feature>
<organism evidence="3">
    <name type="scientific">marine sediment metagenome</name>
    <dbReference type="NCBI Taxonomy" id="412755"/>
    <lineage>
        <taxon>unclassified sequences</taxon>
        <taxon>metagenomes</taxon>
        <taxon>ecological metagenomes</taxon>
    </lineage>
</organism>